<keyword evidence="12" id="KW-1185">Reference proteome</keyword>
<keyword evidence="4" id="KW-0809">Transit peptide</keyword>
<evidence type="ECO:0000256" key="1">
    <source>
        <dbReference type="ARBA" id="ARBA00004173"/>
    </source>
</evidence>
<dbReference type="GO" id="GO:0005763">
    <property type="term" value="C:mitochondrial small ribosomal subunit"/>
    <property type="evidence" value="ECO:0007669"/>
    <property type="project" value="UniProtKB-ARBA"/>
</dbReference>
<accession>A0AAE1LVX2</accession>
<comment type="subcellular location">
    <subcellularLocation>
        <location evidence="1">Mitochondrion</location>
    </subcellularLocation>
</comment>
<evidence type="ECO:0000256" key="2">
    <source>
        <dbReference type="ARBA" id="ARBA00006136"/>
    </source>
</evidence>
<dbReference type="InterPro" id="IPR040054">
    <property type="entry name" value="MRPS18B"/>
</dbReference>
<dbReference type="FunFam" id="4.10.640.10:FF:000008">
    <property type="entry name" value="28S ribosomal protein S18b, mitochondrial"/>
    <property type="match status" value="1"/>
</dbReference>
<keyword evidence="6" id="KW-0496">Mitochondrion</keyword>
<reference evidence="11" key="2">
    <citation type="journal article" date="2023" name="BMC Genomics">
        <title>Pest status, molecular evolution, and epigenetic factors derived from the genome assembly of Frankliniella fusca, a thysanopteran phytovirus vector.</title>
        <authorList>
            <person name="Catto M.A."/>
            <person name="Labadie P.E."/>
            <person name="Jacobson A.L."/>
            <person name="Kennedy G.G."/>
            <person name="Srinivasan R."/>
            <person name="Hunt B.G."/>
        </authorList>
    </citation>
    <scope>NUCLEOTIDE SEQUENCE</scope>
    <source>
        <strain evidence="11">PL_HMW_Pooled</strain>
    </source>
</reference>
<comment type="caution">
    <text evidence="11">The sequence shown here is derived from an EMBL/GenBank/DDBJ whole genome shotgun (WGS) entry which is preliminary data.</text>
</comment>
<dbReference type="PANTHER" id="PTHR13329">
    <property type="entry name" value="MITOCHONDRIAL RIBOSOMAL PROTEIN S18B"/>
    <property type="match status" value="1"/>
</dbReference>
<comment type="similarity">
    <text evidence="2">Belongs to the bacterial ribosomal protein bS18 family. Mitochondrion-specific ribosomal protein mS40 subfamily.</text>
</comment>
<dbReference type="SUPFAM" id="SSF46911">
    <property type="entry name" value="Ribosomal protein S18"/>
    <property type="match status" value="1"/>
</dbReference>
<dbReference type="PANTHER" id="PTHR13329:SF2">
    <property type="entry name" value="SMALL RIBOSOMAL SUBUNIT PROTEIN MS40"/>
    <property type="match status" value="1"/>
</dbReference>
<protein>
    <recommendedName>
        <fullName evidence="9">Small ribosomal subunit protein mS40</fullName>
    </recommendedName>
    <alternativeName>
        <fullName evidence="8">28S ribosomal protein S18-2, mitochondrial</fullName>
    </alternativeName>
    <alternativeName>
        <fullName evidence="10">28S ribosomal protein S18b, mitochondrial</fullName>
    </alternativeName>
</protein>
<dbReference type="GO" id="GO:0032543">
    <property type="term" value="P:mitochondrial translation"/>
    <property type="evidence" value="ECO:0007669"/>
    <property type="project" value="InterPro"/>
</dbReference>
<dbReference type="Gene3D" id="4.10.640.10">
    <property type="entry name" value="Ribosomal protein S18"/>
    <property type="match status" value="1"/>
</dbReference>
<gene>
    <name evidence="11" type="ORF">KUF71_017983</name>
</gene>
<evidence type="ECO:0000256" key="7">
    <source>
        <dbReference type="ARBA" id="ARBA00023274"/>
    </source>
</evidence>
<evidence type="ECO:0000256" key="10">
    <source>
        <dbReference type="ARBA" id="ARBA00035515"/>
    </source>
</evidence>
<keyword evidence="7" id="KW-0687">Ribonucleoprotein</keyword>
<dbReference type="GO" id="GO:0003735">
    <property type="term" value="F:structural constituent of ribosome"/>
    <property type="evidence" value="ECO:0007669"/>
    <property type="project" value="InterPro"/>
</dbReference>
<evidence type="ECO:0000256" key="9">
    <source>
        <dbReference type="ARBA" id="ARBA00035130"/>
    </source>
</evidence>
<organism evidence="11 12">
    <name type="scientific">Frankliniella fusca</name>
    <dbReference type="NCBI Taxonomy" id="407009"/>
    <lineage>
        <taxon>Eukaryota</taxon>
        <taxon>Metazoa</taxon>
        <taxon>Ecdysozoa</taxon>
        <taxon>Arthropoda</taxon>
        <taxon>Hexapoda</taxon>
        <taxon>Insecta</taxon>
        <taxon>Pterygota</taxon>
        <taxon>Neoptera</taxon>
        <taxon>Paraneoptera</taxon>
        <taxon>Thysanoptera</taxon>
        <taxon>Terebrantia</taxon>
        <taxon>Thripoidea</taxon>
        <taxon>Thripidae</taxon>
        <taxon>Frankliniella</taxon>
    </lineage>
</organism>
<keyword evidence="5 11" id="KW-0689">Ribosomal protein</keyword>
<evidence type="ECO:0000256" key="6">
    <source>
        <dbReference type="ARBA" id="ARBA00023128"/>
    </source>
</evidence>
<evidence type="ECO:0000313" key="11">
    <source>
        <dbReference type="EMBL" id="KAK3933395.1"/>
    </source>
</evidence>
<evidence type="ECO:0000256" key="3">
    <source>
        <dbReference type="ARBA" id="ARBA00022553"/>
    </source>
</evidence>
<reference evidence="11" key="1">
    <citation type="submission" date="2021-07" db="EMBL/GenBank/DDBJ databases">
        <authorList>
            <person name="Catto M.A."/>
            <person name="Jacobson A."/>
            <person name="Kennedy G."/>
            <person name="Labadie P."/>
            <person name="Hunt B.G."/>
            <person name="Srinivasan R."/>
        </authorList>
    </citation>
    <scope>NUCLEOTIDE SEQUENCE</scope>
    <source>
        <strain evidence="11">PL_HMW_Pooled</strain>
        <tissue evidence="11">Head</tissue>
    </source>
</reference>
<dbReference type="Proteomes" id="UP001219518">
    <property type="component" value="Unassembled WGS sequence"/>
</dbReference>
<evidence type="ECO:0000313" key="12">
    <source>
        <dbReference type="Proteomes" id="UP001219518"/>
    </source>
</evidence>
<dbReference type="Pfam" id="PF01084">
    <property type="entry name" value="Ribosomal_S18"/>
    <property type="match status" value="1"/>
</dbReference>
<keyword evidence="3" id="KW-0597">Phosphoprotein</keyword>
<dbReference type="AlphaFoldDB" id="A0AAE1LVX2"/>
<name>A0AAE1LVX2_9NEOP</name>
<evidence type="ECO:0000256" key="5">
    <source>
        <dbReference type="ARBA" id="ARBA00022980"/>
    </source>
</evidence>
<evidence type="ECO:0000256" key="8">
    <source>
        <dbReference type="ARBA" id="ARBA00032055"/>
    </source>
</evidence>
<sequence length="199" mass="22990">MTSGLAIVRILRNLTINNNLKYPSSRLILGIDNKTCNRFCSTAEASNQTLEKKDAEVDPKDRSIKIPVETSIRYLKSRAYKATYGDEPVWVPYRRNTIGQVPPTKTRRTCIKNDRIATGNPCPICRDEYLVLHETNTDLLKQFISPYTGEILSYLTTNICMRQHDSLVVSILRARDQGLLTYHVPFRRYDYDVYKPKQK</sequence>
<proteinExistence type="inferred from homology"/>
<evidence type="ECO:0000256" key="4">
    <source>
        <dbReference type="ARBA" id="ARBA00022946"/>
    </source>
</evidence>
<dbReference type="EMBL" id="JAHWGI010001444">
    <property type="protein sequence ID" value="KAK3933395.1"/>
    <property type="molecule type" value="Genomic_DNA"/>
</dbReference>
<dbReference type="InterPro" id="IPR036870">
    <property type="entry name" value="Ribosomal_bS18_sf"/>
</dbReference>
<dbReference type="InterPro" id="IPR001648">
    <property type="entry name" value="Ribosomal_bS18"/>
</dbReference>